<evidence type="ECO:0000256" key="6">
    <source>
        <dbReference type="ARBA" id="ARBA00023306"/>
    </source>
</evidence>
<evidence type="ECO:0000256" key="2">
    <source>
        <dbReference type="ARBA" id="ARBA00009062"/>
    </source>
</evidence>
<comment type="similarity">
    <text evidence="2">Belongs to the ZWILCH family.</text>
</comment>
<comment type="subcellular location">
    <subcellularLocation>
        <location evidence="1">Chromosome</location>
        <location evidence="1">Centromere</location>
    </subcellularLocation>
</comment>
<dbReference type="OrthoDB" id="5556307at2759"/>
<dbReference type="GO" id="GO:0051301">
    <property type="term" value="P:cell division"/>
    <property type="evidence" value="ECO:0007669"/>
    <property type="project" value="UniProtKB-KW"/>
</dbReference>
<keyword evidence="4" id="KW-0132">Cell division</keyword>
<keyword evidence="3" id="KW-0158">Chromosome</keyword>
<keyword evidence="5" id="KW-0498">Mitosis</keyword>
<dbReference type="Gene3D" id="1.10.287.1880">
    <property type="match status" value="1"/>
</dbReference>
<evidence type="ECO:0000256" key="3">
    <source>
        <dbReference type="ARBA" id="ARBA00022454"/>
    </source>
</evidence>
<dbReference type="PANTHER" id="PTHR15995">
    <property type="entry name" value="PROTEIN ZWILCH HOMOLOG"/>
    <property type="match status" value="1"/>
</dbReference>
<evidence type="ECO:0000256" key="7">
    <source>
        <dbReference type="ARBA" id="ARBA00023328"/>
    </source>
</evidence>
<dbReference type="Pfam" id="PF09817">
    <property type="entry name" value="Zwilch"/>
    <property type="match status" value="1"/>
</dbReference>
<evidence type="ECO:0000256" key="5">
    <source>
        <dbReference type="ARBA" id="ARBA00022776"/>
    </source>
</evidence>
<feature type="region of interest" description="Disordered" evidence="8">
    <location>
        <begin position="534"/>
        <end position="564"/>
    </location>
</feature>
<dbReference type="PANTHER" id="PTHR15995:SF1">
    <property type="entry name" value="PROTEIN ZWILCH HOMOLOG"/>
    <property type="match status" value="1"/>
</dbReference>
<proteinExistence type="inferred from homology"/>
<evidence type="ECO:0000313" key="9">
    <source>
        <dbReference type="EMBL" id="KAJ1916564.1"/>
    </source>
</evidence>
<organism evidence="9 10">
    <name type="scientific">Tieghemiomyces parasiticus</name>
    <dbReference type="NCBI Taxonomy" id="78921"/>
    <lineage>
        <taxon>Eukaryota</taxon>
        <taxon>Fungi</taxon>
        <taxon>Fungi incertae sedis</taxon>
        <taxon>Zoopagomycota</taxon>
        <taxon>Kickxellomycotina</taxon>
        <taxon>Dimargaritomycetes</taxon>
        <taxon>Dimargaritales</taxon>
        <taxon>Dimargaritaceae</taxon>
        <taxon>Tieghemiomyces</taxon>
    </lineage>
</organism>
<dbReference type="InterPro" id="IPR018630">
    <property type="entry name" value="Zwilch"/>
</dbReference>
<protein>
    <submittedName>
        <fullName evidence="9">Uncharacterized protein</fullName>
    </submittedName>
</protein>
<dbReference type="Gene3D" id="1.20.58.730">
    <property type="match status" value="1"/>
</dbReference>
<sequence length="694" mass="76543">MLAEPSPLPSLWHALAQARLANESLSQLEEPTPIEYEDVLVWHIPVAIDHPLRCFVGTPEFYLLSAPTSPAVDLDGVLLLNWSADPLQPLTYEDGRYRLSQLSMSLTADAAATRPLVLAAVTTPQAPRGTVYLGLRYPTSPQDLPSVLSVDLRAVCSASRTITPTKLVLSREGAEALIHRNRPVHRAGAPPHVACRARYYLVGGPLYTPAAIPTDLTSSTSAVYVEAAWDVPTGQLAEPLHIGGPPLSARVTLDVFSFPGQIDRETHAVLEGLLGELQYLMIWNGILQGYLDWPAVPGDPGKQAAGTVSPAFVTRVDHFFSELAPEDGRDMDKDIPATVGPSEEADPNLPDLFYQLPARKDQDFTERFWQLCQTAQSQADLTEAISALAEHLEAGKLKLVVDKANPSSLARVIRDFIKLSQMETVPDYQEQRGRLASTLDYWMEQPLEILVEIGLYKLRLDYCFHLIGHHFATHQQLEYYLDGQVSHAEQLTRLRQLHRCLEVWALIKVQVHLFPYESLRQIVGALLAFFSRPSGGEEGSDAIDESDGAEDDESQETTRDPRIDRPLRLRIVMPRFSNGTNTMMENLVTSHDFTEWSVVYRQGGSPAGSDAACRSSQTHFFLTKDTSILPRALQVADASGNEDPDLHLSPFSNLLHDNLTEAPAGLETDEDDLGLAMGSGMVGRYLLLQAIVGE</sequence>
<evidence type="ECO:0000256" key="8">
    <source>
        <dbReference type="SAM" id="MobiDB-lite"/>
    </source>
</evidence>
<name>A0A9W8DNW5_9FUNG</name>
<reference evidence="9" key="1">
    <citation type="submission" date="2022-07" db="EMBL/GenBank/DDBJ databases">
        <title>Phylogenomic reconstructions and comparative analyses of Kickxellomycotina fungi.</title>
        <authorList>
            <person name="Reynolds N.K."/>
            <person name="Stajich J.E."/>
            <person name="Barry K."/>
            <person name="Grigoriev I.V."/>
            <person name="Crous P."/>
            <person name="Smith M.E."/>
        </authorList>
    </citation>
    <scope>NUCLEOTIDE SEQUENCE</scope>
    <source>
        <strain evidence="9">RSA 861</strain>
    </source>
</reference>
<gene>
    <name evidence="9" type="ORF">IWQ60_008064</name>
</gene>
<accession>A0A9W8DNW5</accession>
<dbReference type="AlphaFoldDB" id="A0A9W8DNW5"/>
<keyword evidence="7" id="KW-0137">Centromere</keyword>
<dbReference type="EMBL" id="JANBPT010000578">
    <property type="protein sequence ID" value="KAJ1916564.1"/>
    <property type="molecule type" value="Genomic_DNA"/>
</dbReference>
<evidence type="ECO:0000256" key="4">
    <source>
        <dbReference type="ARBA" id="ARBA00022618"/>
    </source>
</evidence>
<dbReference type="GO" id="GO:0034501">
    <property type="term" value="P:protein localization to kinetochore"/>
    <property type="evidence" value="ECO:0007669"/>
    <property type="project" value="TreeGrafter"/>
</dbReference>
<evidence type="ECO:0000256" key="1">
    <source>
        <dbReference type="ARBA" id="ARBA00004584"/>
    </source>
</evidence>
<evidence type="ECO:0000313" key="10">
    <source>
        <dbReference type="Proteomes" id="UP001150569"/>
    </source>
</evidence>
<comment type="caution">
    <text evidence="9">The sequence shown here is derived from an EMBL/GenBank/DDBJ whole genome shotgun (WGS) entry which is preliminary data.</text>
</comment>
<keyword evidence="10" id="KW-1185">Reference proteome</keyword>
<dbReference type="GO" id="GO:1990423">
    <property type="term" value="C:RZZ complex"/>
    <property type="evidence" value="ECO:0007669"/>
    <property type="project" value="InterPro"/>
</dbReference>
<keyword evidence="6" id="KW-0131">Cell cycle</keyword>
<feature type="compositionally biased region" description="Acidic residues" evidence="8">
    <location>
        <begin position="538"/>
        <end position="555"/>
    </location>
</feature>
<dbReference type="Proteomes" id="UP001150569">
    <property type="component" value="Unassembled WGS sequence"/>
</dbReference>
<dbReference type="GO" id="GO:0007094">
    <property type="term" value="P:mitotic spindle assembly checkpoint signaling"/>
    <property type="evidence" value="ECO:0007669"/>
    <property type="project" value="TreeGrafter"/>
</dbReference>